<dbReference type="SUPFAM" id="SSF54373">
    <property type="entry name" value="FAD-linked reductases, C-terminal domain"/>
    <property type="match status" value="1"/>
</dbReference>
<dbReference type="PANTHER" id="PTHR11552:SF147">
    <property type="entry name" value="CHOLINE DEHYDROGENASE, MITOCHONDRIAL"/>
    <property type="match status" value="1"/>
</dbReference>
<dbReference type="InterPro" id="IPR036188">
    <property type="entry name" value="FAD/NAD-bd_sf"/>
</dbReference>
<dbReference type="EMBL" id="AP014704">
    <property type="protein sequence ID" value="BAQ45983.1"/>
    <property type="molecule type" value="Genomic_DNA"/>
</dbReference>
<dbReference type="KEGG" id="maqu:Maq22A_c13940"/>
<dbReference type="SUPFAM" id="SSF51905">
    <property type="entry name" value="FAD/NAD(P)-binding domain"/>
    <property type="match status" value="1"/>
</dbReference>
<feature type="binding site" evidence="5">
    <location>
        <begin position="502"/>
        <end position="503"/>
    </location>
    <ligand>
        <name>FAD</name>
        <dbReference type="ChEBI" id="CHEBI:57692"/>
    </ligand>
</feature>
<evidence type="ECO:0000313" key="8">
    <source>
        <dbReference type="EMBL" id="BAQ45983.1"/>
    </source>
</evidence>
<feature type="domain" description="Glucose-methanol-choline oxidoreductase N-terminal" evidence="6">
    <location>
        <begin position="9"/>
        <end position="308"/>
    </location>
</feature>
<keyword evidence="4 5" id="KW-0274">FAD</keyword>
<dbReference type="PANTHER" id="PTHR11552">
    <property type="entry name" value="GLUCOSE-METHANOL-CHOLINE GMC OXIDOREDUCTASE"/>
    <property type="match status" value="1"/>
</dbReference>
<dbReference type="Gene3D" id="3.30.560.10">
    <property type="entry name" value="Glucose Oxidase, domain 3"/>
    <property type="match status" value="1"/>
</dbReference>
<evidence type="ECO:0000256" key="3">
    <source>
        <dbReference type="ARBA" id="ARBA00022630"/>
    </source>
</evidence>
<dbReference type="InterPro" id="IPR012132">
    <property type="entry name" value="GMC_OxRdtase"/>
</dbReference>
<dbReference type="OrthoDB" id="9785276at2"/>
<evidence type="ECO:0000259" key="6">
    <source>
        <dbReference type="Pfam" id="PF00732"/>
    </source>
</evidence>
<dbReference type="GO" id="GO:0050660">
    <property type="term" value="F:flavin adenine dinucleotide binding"/>
    <property type="evidence" value="ECO:0007669"/>
    <property type="project" value="InterPro"/>
</dbReference>
<dbReference type="RefSeq" id="WP_060849362.1">
    <property type="nucleotide sequence ID" value="NZ_AP014704.1"/>
</dbReference>
<evidence type="ECO:0000256" key="2">
    <source>
        <dbReference type="ARBA" id="ARBA00010790"/>
    </source>
</evidence>
<name>A0A0C6FBX5_9HYPH</name>
<dbReference type="Gene3D" id="3.50.50.60">
    <property type="entry name" value="FAD/NAD(P)-binding domain"/>
    <property type="match status" value="2"/>
</dbReference>
<reference evidence="8 9" key="1">
    <citation type="journal article" date="2015" name="Genome Announc.">
        <title>Complete Genome Sequence of Methylobacterium aquaticum Strain 22A, Isolated from Racomitrium japonicum Moss.</title>
        <authorList>
            <person name="Tani A."/>
            <person name="Ogura Y."/>
            <person name="Hayashi T."/>
            <person name="Kimbara K."/>
        </authorList>
    </citation>
    <scope>NUCLEOTIDE SEQUENCE [LARGE SCALE GENOMIC DNA]</scope>
    <source>
        <strain evidence="8 9">MA-22A</strain>
    </source>
</reference>
<evidence type="ECO:0000313" key="9">
    <source>
        <dbReference type="Proteomes" id="UP000061432"/>
    </source>
</evidence>
<comment type="similarity">
    <text evidence="2">Belongs to the GMC oxidoreductase family.</text>
</comment>
<evidence type="ECO:0000256" key="4">
    <source>
        <dbReference type="ARBA" id="ARBA00022827"/>
    </source>
</evidence>
<accession>A0A0C6FBX5</accession>
<dbReference type="STRING" id="270351.Maq22A_c13940"/>
<dbReference type="PATRIC" id="fig|270351.10.peg.2679"/>
<feature type="binding site" evidence="5">
    <location>
        <position position="93"/>
    </location>
    <ligand>
        <name>FAD</name>
        <dbReference type="ChEBI" id="CHEBI:57692"/>
    </ligand>
</feature>
<dbReference type="InterPro" id="IPR007867">
    <property type="entry name" value="GMC_OxRtase_C"/>
</dbReference>
<gene>
    <name evidence="8" type="primary">betA</name>
    <name evidence="8" type="ORF">Maq22A_c13940</name>
</gene>
<dbReference type="GO" id="GO:0016614">
    <property type="term" value="F:oxidoreductase activity, acting on CH-OH group of donors"/>
    <property type="evidence" value="ECO:0007669"/>
    <property type="project" value="InterPro"/>
</dbReference>
<feature type="domain" description="Glucose-methanol-choline oxidoreductase C-terminal" evidence="7">
    <location>
        <begin position="374"/>
        <end position="556"/>
    </location>
</feature>
<reference evidence="9" key="2">
    <citation type="submission" date="2015-01" db="EMBL/GenBank/DDBJ databases">
        <title>Complete genome sequence of Methylobacterium aquaticum strain 22A.</title>
        <authorList>
            <person name="Tani A."/>
            <person name="Ogura Y."/>
            <person name="Hayashi T."/>
        </authorList>
    </citation>
    <scope>NUCLEOTIDE SEQUENCE [LARGE SCALE GENOMIC DNA]</scope>
    <source>
        <strain evidence="9">MA-22A</strain>
    </source>
</reference>
<sequence length="571" mass="60849">MSELPHEVDVLVVGGGSAGCVLAKRLSADPNRRVLLVEAGCDTPPGQVPAEILDSYPMPLFFGDTYIWPGLDAAVTRGADGRIRRRAYEQGRVMGGSSSINVQAANRGLPRDYDAWAAAGARGWGWDDVLPYFRKLETDLDCDGPLHGRDGPLPIRRILEPAWPPFAHAVATALDATGLPRRLDQNGEFEDGIFPPAFSNRDDARVSSAAAYLDAPTRARGNLVIAAHTQVTDLVFDGRRAVGAQLRQADGREQRVAAREVVVCAGALQSPVLLLRAGIGPAEHLRTCGVTVLADRPGVGENLRDHPALTIAQYLPRRLRLPLSYRRASFVALRSSSGLPGGTPSDMYLTASARGGWHALGASLALYFLWVNQPHSIGRLRLNPADPAGRPDVDLGLLSDPRDLERLATGLRDLVALVVSPQLNPDPAAIFPASFTPAIKRLSRVTPRNRRVTALLARLLDGPAPLSRLMLRAVSGGVDLGRIAADDAALRDFVRETVFGVWHASGTCRMGDSTDRGAVVDPTGRVIGVEGLSVADASIMPSLPSANTNVPTIMIGEKIADHLVSQLGAGA</sequence>
<dbReference type="InterPro" id="IPR000172">
    <property type="entry name" value="GMC_OxRdtase_N"/>
</dbReference>
<organism evidence="8 9">
    <name type="scientific">Methylobacterium aquaticum</name>
    <dbReference type="NCBI Taxonomy" id="270351"/>
    <lineage>
        <taxon>Bacteria</taxon>
        <taxon>Pseudomonadati</taxon>
        <taxon>Pseudomonadota</taxon>
        <taxon>Alphaproteobacteria</taxon>
        <taxon>Hyphomicrobiales</taxon>
        <taxon>Methylobacteriaceae</taxon>
        <taxon>Methylobacterium</taxon>
    </lineage>
</organism>
<evidence type="ECO:0000256" key="1">
    <source>
        <dbReference type="ARBA" id="ARBA00001974"/>
    </source>
</evidence>
<dbReference type="Pfam" id="PF00732">
    <property type="entry name" value="GMC_oxred_N"/>
    <property type="match status" value="1"/>
</dbReference>
<dbReference type="Gene3D" id="3.30.410.40">
    <property type="match status" value="1"/>
</dbReference>
<feature type="binding site" evidence="5">
    <location>
        <position position="231"/>
    </location>
    <ligand>
        <name>FAD</name>
        <dbReference type="ChEBI" id="CHEBI:57692"/>
    </ligand>
</feature>
<protein>
    <submittedName>
        <fullName evidence="8">Glucose-methanol-choline oxidoreductase</fullName>
    </submittedName>
</protein>
<dbReference type="Pfam" id="PF05199">
    <property type="entry name" value="GMC_oxred_C"/>
    <property type="match status" value="1"/>
</dbReference>
<dbReference type="Proteomes" id="UP000061432">
    <property type="component" value="Chromosome"/>
</dbReference>
<dbReference type="AlphaFoldDB" id="A0A0C6FBX5"/>
<comment type="cofactor">
    <cofactor evidence="1 5">
        <name>FAD</name>
        <dbReference type="ChEBI" id="CHEBI:57692"/>
    </cofactor>
</comment>
<proteinExistence type="inferred from homology"/>
<evidence type="ECO:0000256" key="5">
    <source>
        <dbReference type="PIRSR" id="PIRSR000137-2"/>
    </source>
</evidence>
<keyword evidence="3" id="KW-0285">Flavoprotein</keyword>
<dbReference type="PIRSF" id="PIRSF000137">
    <property type="entry name" value="Alcohol_oxidase"/>
    <property type="match status" value="1"/>
</dbReference>
<evidence type="ECO:0000259" key="7">
    <source>
        <dbReference type="Pfam" id="PF05199"/>
    </source>
</evidence>